<protein>
    <submittedName>
        <fullName evidence="5">PH_9 domain-containing protein</fullName>
    </submittedName>
</protein>
<proteinExistence type="predicted"/>
<dbReference type="Gene3D" id="2.30.29.30">
    <property type="entry name" value="Pleckstrin-homology domain (PH domain)/Phosphotyrosine-binding domain (PTB)"/>
    <property type="match status" value="1"/>
</dbReference>
<feature type="compositionally biased region" description="Low complexity" evidence="1">
    <location>
        <begin position="707"/>
        <end position="725"/>
    </location>
</feature>
<dbReference type="InterPro" id="IPR011993">
    <property type="entry name" value="PH-like_dom_sf"/>
</dbReference>
<dbReference type="EMBL" id="UZAN01046810">
    <property type="protein sequence ID" value="VDP84627.1"/>
    <property type="molecule type" value="Genomic_DNA"/>
</dbReference>
<dbReference type="InterPro" id="IPR041681">
    <property type="entry name" value="PH_9"/>
</dbReference>
<dbReference type="Proteomes" id="UP000272942">
    <property type="component" value="Unassembled WGS sequence"/>
</dbReference>
<feature type="domain" description="Pleckstrin homology" evidence="2">
    <location>
        <begin position="505"/>
        <end position="540"/>
    </location>
</feature>
<evidence type="ECO:0000313" key="4">
    <source>
        <dbReference type="Proteomes" id="UP000272942"/>
    </source>
</evidence>
<feature type="region of interest" description="Disordered" evidence="1">
    <location>
        <begin position="673"/>
        <end position="725"/>
    </location>
</feature>
<feature type="compositionally biased region" description="Polar residues" evidence="1">
    <location>
        <begin position="338"/>
        <end position="395"/>
    </location>
</feature>
<evidence type="ECO:0000259" key="2">
    <source>
        <dbReference type="Pfam" id="PF15410"/>
    </source>
</evidence>
<feature type="compositionally biased region" description="Polar residues" evidence="1">
    <location>
        <begin position="317"/>
        <end position="328"/>
    </location>
</feature>
<dbReference type="WBParaSite" id="ECPE_0000905701-mRNA-1">
    <property type="protein sequence ID" value="ECPE_0000905701-mRNA-1"/>
    <property type="gene ID" value="ECPE_0000905701"/>
</dbReference>
<dbReference type="SUPFAM" id="SSF50729">
    <property type="entry name" value="PH domain-like"/>
    <property type="match status" value="1"/>
</dbReference>
<accession>A0A183APZ4</accession>
<feature type="region of interest" description="Disordered" evidence="1">
    <location>
        <begin position="889"/>
        <end position="909"/>
    </location>
</feature>
<feature type="compositionally biased region" description="Low complexity" evidence="1">
    <location>
        <begin position="443"/>
        <end position="456"/>
    </location>
</feature>
<feature type="region of interest" description="Disordered" evidence="1">
    <location>
        <begin position="285"/>
        <end position="459"/>
    </location>
</feature>
<feature type="compositionally biased region" description="Low complexity" evidence="1">
    <location>
        <begin position="680"/>
        <end position="692"/>
    </location>
</feature>
<name>A0A183APZ4_9TREM</name>
<reference evidence="5" key="1">
    <citation type="submission" date="2016-06" db="UniProtKB">
        <authorList>
            <consortium name="WormBaseParasite"/>
        </authorList>
    </citation>
    <scope>IDENTIFICATION</scope>
</reference>
<sequence length="1037" mass="111938">MVIVFQLPFPIWSFSADPAMMGFVNLYYPGPPGPYGTPGPTPTGILTPTGFYPHPHHPNPPLMVGPPSGPSTPFNAYPTMLQPSYPTTPYIGGQSAVAGLTVPSAVPVTQPMLSSSPLAYTSPLYWNTPVSASMIAASLGANTTGLGSTAVTTVADMNGTNKSNLVTGTNPYIDVKRLILETETMKHLSFVMENFEDDDDDDDDILERLIHSSSLGRRGWKVYYARLRDLVLYLYKNAMVANAAARAEELHNLHQQQLQQHHNCLRQLAMQQQQQHQRLVIMHPPEQPEQKEEEEEEEEDGSGGGVKDVRTHEESENPSGAEQMNGSMNPKAEREDSSVVSDCPTSYETQEPVTSPPTKETAQSTVSLNSETKAELNGSNKEMNESNVSHQSNAAETEPHPHPKSDQPDPVFSSPSISPEAKATNSHSPSPSPEYSAQPDDPSASNGTAATNNNLAHPYSTENQSTIASAIPIPTPLGFGPTSQAALAFPPPPTFVPPAIPPPEAVIRIAHAIASRATDYLKKPNVFRLKTREGAEYLFEVALLFPYFYCKNYYLFGGYWWTAQLYLTDARLHIVFIVFSAALPLPVRREYSDAKELDMWVERINFVAALLSAPAIPGPIGSERGFYRPHLPVTCTKLNMPTRASSISGRTSDAARAAAAAVLARAINKEPKWTKKDDTSTIGNTTSTETDSIGSNEQRTEDGSAESSSTIGTTNSTSTTAAPTSSSSTVSLISVFSTSSLGRRRKTSSGSLCGTADTTLGPVLTAKQRAEHEERIQFTEAEIHRYKTYARLLEAELFRIQQSSAAVAHAAALAAANNFSPYMNPYNPLPGNLHGFQHYGPIGFGSGTGIPFSAPIPVQSPRYFLPRDHPVPAYATTPNMLPLAVLGPSDPLSEESTNTELTSDPANSISSSVANTCVSNPPLPSMYSIPTAVPVASRPRSLPYSYYGPQLAPPSSYSPSVSGRFYSHPRQLRNPHHYRQQQQQLGFGAPGSVGFGRSNGMMMMMNGHRLAEEDSTSESPPSPSSDPATVSAEGESS</sequence>
<feature type="compositionally biased region" description="Acidic residues" evidence="1">
    <location>
        <begin position="291"/>
        <end position="301"/>
    </location>
</feature>
<feature type="compositionally biased region" description="Polar residues" evidence="1">
    <location>
        <begin position="413"/>
        <end position="435"/>
    </location>
</feature>
<keyword evidence="4" id="KW-1185">Reference proteome</keyword>
<gene>
    <name evidence="3" type="ORF">ECPE_LOCUS9029</name>
</gene>
<evidence type="ECO:0000313" key="5">
    <source>
        <dbReference type="WBParaSite" id="ECPE_0000905701-mRNA-1"/>
    </source>
</evidence>
<dbReference type="AlphaFoldDB" id="A0A183APZ4"/>
<feature type="compositionally biased region" description="Basic and acidic residues" evidence="1">
    <location>
        <begin position="397"/>
        <end position="407"/>
    </location>
</feature>
<feature type="region of interest" description="Disordered" evidence="1">
    <location>
        <begin position="975"/>
        <end position="1037"/>
    </location>
</feature>
<organism evidence="5">
    <name type="scientific">Echinostoma caproni</name>
    <dbReference type="NCBI Taxonomy" id="27848"/>
    <lineage>
        <taxon>Eukaryota</taxon>
        <taxon>Metazoa</taxon>
        <taxon>Spiralia</taxon>
        <taxon>Lophotrochozoa</taxon>
        <taxon>Platyhelminthes</taxon>
        <taxon>Trematoda</taxon>
        <taxon>Digenea</taxon>
        <taxon>Plagiorchiida</taxon>
        <taxon>Echinostomata</taxon>
        <taxon>Echinostomatoidea</taxon>
        <taxon>Echinostomatidae</taxon>
        <taxon>Echinostoma</taxon>
    </lineage>
</organism>
<evidence type="ECO:0000256" key="1">
    <source>
        <dbReference type="SAM" id="MobiDB-lite"/>
    </source>
</evidence>
<feature type="compositionally biased region" description="Polar residues" evidence="1">
    <location>
        <begin position="894"/>
        <end position="909"/>
    </location>
</feature>
<dbReference type="Pfam" id="PF15410">
    <property type="entry name" value="PH_9"/>
    <property type="match status" value="1"/>
</dbReference>
<evidence type="ECO:0000313" key="3">
    <source>
        <dbReference type="EMBL" id="VDP84627.1"/>
    </source>
</evidence>
<dbReference type="OrthoDB" id="2157641at2759"/>
<reference evidence="3 4" key="2">
    <citation type="submission" date="2018-11" db="EMBL/GenBank/DDBJ databases">
        <authorList>
            <consortium name="Pathogen Informatics"/>
        </authorList>
    </citation>
    <scope>NUCLEOTIDE SEQUENCE [LARGE SCALE GENOMIC DNA]</scope>
    <source>
        <strain evidence="3 4">Egypt</strain>
    </source>
</reference>